<evidence type="ECO:0000313" key="2">
    <source>
        <dbReference type="EMBL" id="CAE6484244.1"/>
    </source>
</evidence>
<dbReference type="EMBL" id="CAJNAP010000001">
    <property type="protein sequence ID" value="CAE6484244.1"/>
    <property type="molecule type" value="Genomic_DNA"/>
</dbReference>
<feature type="domain" description="PA14" evidence="1">
    <location>
        <begin position="341"/>
        <end position="478"/>
    </location>
</feature>
<dbReference type="InterPro" id="IPR011749">
    <property type="entry name" value="CHP02243"/>
</dbReference>
<evidence type="ECO:0000313" key="3">
    <source>
        <dbReference type="EMBL" id="SFL97179.1"/>
    </source>
</evidence>
<reference evidence="2" key="2">
    <citation type="submission" date="2021-02" db="EMBL/GenBank/DDBJ databases">
        <authorList>
            <person name="Han P."/>
        </authorList>
    </citation>
    <scope>NUCLEOTIDE SEQUENCE</scope>
    <source>
        <strain evidence="2">Nitrosomonas nitrosa 18-3D</strain>
    </source>
</reference>
<dbReference type="STRING" id="52442.SAMN05421880_10376"/>
<dbReference type="InterPro" id="IPR037524">
    <property type="entry name" value="PA14/GLEYA"/>
</dbReference>
<dbReference type="Pfam" id="PF07691">
    <property type="entry name" value="PA14"/>
    <property type="match status" value="1"/>
</dbReference>
<keyword evidence="4" id="KW-1185">Reference proteome</keyword>
<reference evidence="3 4" key="1">
    <citation type="submission" date="2016-10" db="EMBL/GenBank/DDBJ databases">
        <authorList>
            <person name="de Groot N.N."/>
        </authorList>
    </citation>
    <scope>NUCLEOTIDE SEQUENCE [LARGE SCALE GENOMIC DNA]</scope>
    <source>
        <strain evidence="3 4">Nm146</strain>
    </source>
</reference>
<dbReference type="PROSITE" id="PS51820">
    <property type="entry name" value="PA14"/>
    <property type="match status" value="1"/>
</dbReference>
<dbReference type="AlphaFoldDB" id="A0A1I4M1W2"/>
<dbReference type="Proteomes" id="UP000199561">
    <property type="component" value="Unassembled WGS sequence"/>
</dbReference>
<dbReference type="Gene3D" id="3.90.182.10">
    <property type="entry name" value="Toxin - Anthrax Protective Antigen,domain 1"/>
    <property type="match status" value="1"/>
</dbReference>
<sequence>MSGNPMQQDNLQDACGCCEGINLQSPVELYNRPGLTVIAYRIGTHHQILASLQARLSFKALPALVKLRTRDRDDFSIALLDAYACMADVLSFYQERLANESYLRTAGERLSLSALARLIGYRLKPGIAAETYLAFTLEEPPLQSVNDDPKQASGVPENVTLPIGIKVQSVPQSDETPQIFETVESIEARPTWNVFKARTHEMVIPAFGTQIVYLKGTANQLKAGDALLFVGSERELDSGSERWDFRRILSVTLDSEAGHTIVALERGLGTASPFVAPAANPKVFALRLRASLFGHNAPDWRVMSDDIKRGYLELPDGATVTDTQWPGFTIADISDPPTSTPTGTGLYGEYFDTRNLTDRKLSRIDTTINFDWGAGSPDPLIGANTFSVRWTGWVNTPVTGIYTFYTTSDDGVRLWVNNHLLINNWTDHGVTENSGSISLTAGKKYDIKLEYYENTGAAIIKLSWAPPGQSKQIIPQSQLYPRNIHTLHLDAVYPQIVPDSWLVLSIPEYQELYQVVTAGEDARARFMLTGKTTRLTVKGENLRELFNERVRETAVFASSELLELTETPITTDVAGDSLRIDRKAETLMPKRSLILSGMTTEGAEESEILTLLKVESDGENSRLFFTTALQHRYRRDSVRVYANVARATHGETVQQTLGSGSARQAHQRFDLKHAPLTHIAADTESGAKPALEVRVNDVLWHETATLYDAKANDASYVLHTDEYGTGTIQFGDGRHGARLPTGQENVRAKYRKGIGRVGNLQAGQLSQLLTRPLGLKAASNPLAASGGVDADSIDHARRNMPLGVRTLGRVVSLQDYEDFARAYPGVAKAKAAVLNTRAGRTIVITVAGEEGEMLSDSILTKLLNSLKKNGDPLVRCEVAVYQLATFRLAMRIKLHPDHERDIVMKQVEMALRTAFSFDARDFGQWVARSEIIAATQTVKGVMGVDLDRFYRGVAITLEGQLAPHSATVDGFGNAVAAELLLLDDAPFDYLEEMP</sequence>
<evidence type="ECO:0000259" key="1">
    <source>
        <dbReference type="PROSITE" id="PS51820"/>
    </source>
</evidence>
<dbReference type="SMART" id="SM00758">
    <property type="entry name" value="PA14"/>
    <property type="match status" value="1"/>
</dbReference>
<evidence type="ECO:0000313" key="4">
    <source>
        <dbReference type="Proteomes" id="UP000199561"/>
    </source>
</evidence>
<organism evidence="3 4">
    <name type="scientific">Nitrosomonas nitrosa</name>
    <dbReference type="NCBI Taxonomy" id="52442"/>
    <lineage>
        <taxon>Bacteria</taxon>
        <taxon>Pseudomonadati</taxon>
        <taxon>Pseudomonadota</taxon>
        <taxon>Betaproteobacteria</taxon>
        <taxon>Nitrosomonadales</taxon>
        <taxon>Nitrosomonadaceae</taxon>
        <taxon>Nitrosomonas</taxon>
    </lineage>
</organism>
<name>A0A1I4M1W2_9PROT</name>
<dbReference type="InterPro" id="IPR011658">
    <property type="entry name" value="PA14_dom"/>
</dbReference>
<protein>
    <submittedName>
        <fullName evidence="3">Putative baseplate assembly protein</fullName>
    </submittedName>
</protein>
<dbReference type="Proteomes" id="UP000601736">
    <property type="component" value="Unassembled WGS sequence"/>
</dbReference>
<dbReference type="NCBIfam" id="TIGR02243">
    <property type="entry name" value="putative baseplate assembly protein"/>
    <property type="match status" value="1"/>
</dbReference>
<dbReference type="RefSeq" id="WP_090666276.1">
    <property type="nucleotide sequence ID" value="NZ_CAJNAP010000001.1"/>
</dbReference>
<gene>
    <name evidence="2" type="ORF">NMYAN_10153</name>
    <name evidence="3" type="ORF">SAMN05421880_10376</name>
</gene>
<accession>A0A1I4M1W2</accession>
<dbReference type="EMBL" id="FOUF01000003">
    <property type="protein sequence ID" value="SFL97179.1"/>
    <property type="molecule type" value="Genomic_DNA"/>
</dbReference>
<proteinExistence type="predicted"/>
<dbReference type="SUPFAM" id="SSF56988">
    <property type="entry name" value="Anthrax protective antigen"/>
    <property type="match status" value="1"/>
</dbReference>